<comment type="caution">
    <text evidence="1">The sequence shown here is derived from an EMBL/GenBank/DDBJ whole genome shotgun (WGS) entry which is preliminary data.</text>
</comment>
<evidence type="ECO:0000313" key="1">
    <source>
        <dbReference type="EMBL" id="KAL2325621.1"/>
    </source>
</evidence>
<dbReference type="Proteomes" id="UP001603857">
    <property type="component" value="Unassembled WGS sequence"/>
</dbReference>
<gene>
    <name evidence="1" type="ORF">Fmac_024679</name>
</gene>
<keyword evidence="2" id="KW-1185">Reference proteome</keyword>
<protein>
    <submittedName>
        <fullName evidence="1">Uncharacterized protein</fullName>
    </submittedName>
</protein>
<sequence>MGAVASTAAAKLAFFPPTPPSYAVAVTMLIGDPINFDDILELDMKKGSDVPRRRLYDAVASRIGERLHELKVQVDTIAIEQEMQQQYHSSRSIE</sequence>
<dbReference type="EMBL" id="JBGMDY010000008">
    <property type="protein sequence ID" value="KAL2325621.1"/>
    <property type="molecule type" value="Genomic_DNA"/>
</dbReference>
<reference evidence="1 2" key="1">
    <citation type="submission" date="2024-08" db="EMBL/GenBank/DDBJ databases">
        <title>Insights into the chromosomal genome structure of Flemingia macrophylla.</title>
        <authorList>
            <person name="Ding Y."/>
            <person name="Zhao Y."/>
            <person name="Bi W."/>
            <person name="Wu M."/>
            <person name="Zhao G."/>
            <person name="Gong Y."/>
            <person name="Li W."/>
            <person name="Zhang P."/>
        </authorList>
    </citation>
    <scope>NUCLEOTIDE SEQUENCE [LARGE SCALE GENOMIC DNA]</scope>
    <source>
        <strain evidence="1">DYQJB</strain>
        <tissue evidence="1">Leaf</tissue>
    </source>
</reference>
<evidence type="ECO:0000313" key="2">
    <source>
        <dbReference type="Proteomes" id="UP001603857"/>
    </source>
</evidence>
<proteinExistence type="predicted"/>
<accession>A0ABD1LQ19</accession>
<dbReference type="AlphaFoldDB" id="A0ABD1LQ19"/>
<name>A0ABD1LQ19_9FABA</name>
<organism evidence="1 2">
    <name type="scientific">Flemingia macrophylla</name>
    <dbReference type="NCBI Taxonomy" id="520843"/>
    <lineage>
        <taxon>Eukaryota</taxon>
        <taxon>Viridiplantae</taxon>
        <taxon>Streptophyta</taxon>
        <taxon>Embryophyta</taxon>
        <taxon>Tracheophyta</taxon>
        <taxon>Spermatophyta</taxon>
        <taxon>Magnoliopsida</taxon>
        <taxon>eudicotyledons</taxon>
        <taxon>Gunneridae</taxon>
        <taxon>Pentapetalae</taxon>
        <taxon>rosids</taxon>
        <taxon>fabids</taxon>
        <taxon>Fabales</taxon>
        <taxon>Fabaceae</taxon>
        <taxon>Papilionoideae</taxon>
        <taxon>50 kb inversion clade</taxon>
        <taxon>NPAAA clade</taxon>
        <taxon>indigoferoid/millettioid clade</taxon>
        <taxon>Phaseoleae</taxon>
        <taxon>Flemingia</taxon>
    </lineage>
</organism>